<evidence type="ECO:0008006" key="4">
    <source>
        <dbReference type="Google" id="ProtNLM"/>
    </source>
</evidence>
<gene>
    <name evidence="2" type="ORF">B7P43_G11390</name>
</gene>
<keyword evidence="1" id="KW-0812">Transmembrane</keyword>
<name>A0A2J7Q304_9NEOP</name>
<dbReference type="EMBL" id="NEVH01019072">
    <property type="protein sequence ID" value="PNF22964.1"/>
    <property type="molecule type" value="Genomic_DNA"/>
</dbReference>
<evidence type="ECO:0000313" key="3">
    <source>
        <dbReference type="Proteomes" id="UP000235965"/>
    </source>
</evidence>
<keyword evidence="1" id="KW-0472">Membrane</keyword>
<evidence type="ECO:0000313" key="2">
    <source>
        <dbReference type="EMBL" id="PNF22964.1"/>
    </source>
</evidence>
<accession>A0A2J7Q304</accession>
<keyword evidence="3" id="KW-1185">Reference proteome</keyword>
<sequence>IKIRNRCFENEAQFRYLGTTITDRNLIHDEIKRRLNSGNACYHSVQNLLSSRLLSKNIKIRIYRTIILSVVLYGCETWSLTLREKHRLRVFRRMFRLERDEVTGARMGETRNAYRILVGKPEGKRPPGKPRRRWVDNIKMDLRDIGWDGMDWIDLAQDRDQWRALVNTVMNFRVP</sequence>
<protein>
    <recommendedName>
        <fullName evidence="4">Reverse transcriptase domain-containing protein</fullName>
    </recommendedName>
</protein>
<proteinExistence type="predicted"/>
<feature type="non-terminal residue" evidence="2">
    <location>
        <position position="1"/>
    </location>
</feature>
<dbReference type="PANTHER" id="PTHR47027:SF20">
    <property type="entry name" value="REVERSE TRANSCRIPTASE-LIKE PROTEIN WITH RNA-DIRECTED DNA POLYMERASE DOMAIN"/>
    <property type="match status" value="1"/>
</dbReference>
<reference evidence="2 3" key="1">
    <citation type="submission" date="2017-12" db="EMBL/GenBank/DDBJ databases">
        <title>Hemimetabolous genomes reveal molecular basis of termite eusociality.</title>
        <authorList>
            <person name="Harrison M.C."/>
            <person name="Jongepier E."/>
            <person name="Robertson H.M."/>
            <person name="Arning N."/>
            <person name="Bitard-Feildel T."/>
            <person name="Chao H."/>
            <person name="Childers C.P."/>
            <person name="Dinh H."/>
            <person name="Doddapaneni H."/>
            <person name="Dugan S."/>
            <person name="Gowin J."/>
            <person name="Greiner C."/>
            <person name="Han Y."/>
            <person name="Hu H."/>
            <person name="Hughes D.S.T."/>
            <person name="Huylmans A.-K."/>
            <person name="Kemena C."/>
            <person name="Kremer L.P.M."/>
            <person name="Lee S.L."/>
            <person name="Lopez-Ezquerra A."/>
            <person name="Mallet L."/>
            <person name="Monroy-Kuhn J.M."/>
            <person name="Moser A."/>
            <person name="Murali S.C."/>
            <person name="Muzny D.M."/>
            <person name="Otani S."/>
            <person name="Piulachs M.-D."/>
            <person name="Poelchau M."/>
            <person name="Qu J."/>
            <person name="Schaub F."/>
            <person name="Wada-Katsumata A."/>
            <person name="Worley K.C."/>
            <person name="Xie Q."/>
            <person name="Ylla G."/>
            <person name="Poulsen M."/>
            <person name="Gibbs R.A."/>
            <person name="Schal C."/>
            <person name="Richards S."/>
            <person name="Belles X."/>
            <person name="Korb J."/>
            <person name="Bornberg-Bauer E."/>
        </authorList>
    </citation>
    <scope>NUCLEOTIDE SEQUENCE [LARGE SCALE GENOMIC DNA]</scope>
    <source>
        <tissue evidence="2">Whole body</tissue>
    </source>
</reference>
<dbReference type="Proteomes" id="UP000235965">
    <property type="component" value="Unassembled WGS sequence"/>
</dbReference>
<dbReference type="AlphaFoldDB" id="A0A2J7Q304"/>
<evidence type="ECO:0000256" key="1">
    <source>
        <dbReference type="SAM" id="Phobius"/>
    </source>
</evidence>
<comment type="caution">
    <text evidence="2">The sequence shown here is derived from an EMBL/GenBank/DDBJ whole genome shotgun (WGS) entry which is preliminary data.</text>
</comment>
<dbReference type="PANTHER" id="PTHR47027">
    <property type="entry name" value="REVERSE TRANSCRIPTASE DOMAIN-CONTAINING PROTEIN"/>
    <property type="match status" value="1"/>
</dbReference>
<dbReference type="InParanoid" id="A0A2J7Q304"/>
<feature type="transmembrane region" description="Helical" evidence="1">
    <location>
        <begin position="62"/>
        <end position="82"/>
    </location>
</feature>
<keyword evidence="1" id="KW-1133">Transmembrane helix</keyword>
<organism evidence="2 3">
    <name type="scientific">Cryptotermes secundus</name>
    <dbReference type="NCBI Taxonomy" id="105785"/>
    <lineage>
        <taxon>Eukaryota</taxon>
        <taxon>Metazoa</taxon>
        <taxon>Ecdysozoa</taxon>
        <taxon>Arthropoda</taxon>
        <taxon>Hexapoda</taxon>
        <taxon>Insecta</taxon>
        <taxon>Pterygota</taxon>
        <taxon>Neoptera</taxon>
        <taxon>Polyneoptera</taxon>
        <taxon>Dictyoptera</taxon>
        <taxon>Blattodea</taxon>
        <taxon>Blattoidea</taxon>
        <taxon>Termitoidae</taxon>
        <taxon>Kalotermitidae</taxon>
        <taxon>Cryptotermitinae</taxon>
        <taxon>Cryptotermes</taxon>
    </lineage>
</organism>